<evidence type="ECO:0000256" key="1">
    <source>
        <dbReference type="SAM" id="Phobius"/>
    </source>
</evidence>
<accession>A0A6G4U9J8</accession>
<proteinExistence type="predicted"/>
<dbReference type="RefSeq" id="WP_165242316.1">
    <property type="nucleotide sequence ID" value="NZ_JAAKZV010000202.1"/>
</dbReference>
<feature type="transmembrane region" description="Helical" evidence="1">
    <location>
        <begin position="171"/>
        <end position="192"/>
    </location>
</feature>
<organism evidence="2 3">
    <name type="scientific">Streptomyces coryli</name>
    <dbReference type="NCBI Taxonomy" id="1128680"/>
    <lineage>
        <taxon>Bacteria</taxon>
        <taxon>Bacillati</taxon>
        <taxon>Actinomycetota</taxon>
        <taxon>Actinomycetes</taxon>
        <taxon>Kitasatosporales</taxon>
        <taxon>Streptomycetaceae</taxon>
        <taxon>Streptomyces</taxon>
    </lineage>
</organism>
<keyword evidence="1" id="KW-1133">Transmembrane helix</keyword>
<dbReference type="EMBL" id="JAAKZV010000202">
    <property type="protein sequence ID" value="NGN68400.1"/>
    <property type="molecule type" value="Genomic_DNA"/>
</dbReference>
<dbReference type="Proteomes" id="UP000481583">
    <property type="component" value="Unassembled WGS sequence"/>
</dbReference>
<reference evidence="2 3" key="1">
    <citation type="submission" date="2020-02" db="EMBL/GenBank/DDBJ databases">
        <title>Whole-genome analyses of novel actinobacteria.</title>
        <authorList>
            <person name="Sahin N."/>
        </authorList>
    </citation>
    <scope>NUCLEOTIDE SEQUENCE [LARGE SCALE GENOMIC DNA]</scope>
    <source>
        <strain evidence="2 3">A7024</strain>
    </source>
</reference>
<evidence type="ECO:0000313" key="3">
    <source>
        <dbReference type="Proteomes" id="UP000481583"/>
    </source>
</evidence>
<feature type="transmembrane region" description="Helical" evidence="1">
    <location>
        <begin position="139"/>
        <end position="159"/>
    </location>
</feature>
<name>A0A6G4U9J8_9ACTN</name>
<dbReference type="AlphaFoldDB" id="A0A6G4U9J8"/>
<feature type="transmembrane region" description="Helical" evidence="1">
    <location>
        <begin position="55"/>
        <end position="75"/>
    </location>
</feature>
<evidence type="ECO:0000313" key="2">
    <source>
        <dbReference type="EMBL" id="NGN68400.1"/>
    </source>
</evidence>
<keyword evidence="3" id="KW-1185">Reference proteome</keyword>
<protein>
    <submittedName>
        <fullName evidence="2">Uncharacterized protein</fullName>
    </submittedName>
</protein>
<feature type="transmembrane region" description="Helical" evidence="1">
    <location>
        <begin position="82"/>
        <end position="103"/>
    </location>
</feature>
<gene>
    <name evidence="2" type="ORF">G5C51_31445</name>
</gene>
<sequence>MTALAAYWKTTRPVERVSYAVGLLLMVAGVFHFGVFLVDGGAWAGPVSWRKPTTFGLSFGLTLISVAWVTSYLRMGERARNWLLGIFAADCVVEVGGITLQAWRGVPSHFNRETGFNSAVATNADGQEAGYDVGGFLKLVHGVSMHGVLVLPVLAWVVGRLAWGEERRLRVVAVAAGAYGVAILAALGVSLAGA</sequence>
<keyword evidence="1" id="KW-0812">Transmembrane</keyword>
<comment type="caution">
    <text evidence="2">The sequence shown here is derived from an EMBL/GenBank/DDBJ whole genome shotgun (WGS) entry which is preliminary data.</text>
</comment>
<keyword evidence="1" id="KW-0472">Membrane</keyword>
<feature type="transmembrane region" description="Helical" evidence="1">
    <location>
        <begin position="21"/>
        <end position="43"/>
    </location>
</feature>